<evidence type="ECO:0008006" key="5">
    <source>
        <dbReference type="Google" id="ProtNLM"/>
    </source>
</evidence>
<keyword evidence="2" id="KW-0812">Transmembrane</keyword>
<dbReference type="Pfam" id="PF05675">
    <property type="entry name" value="DUF817"/>
    <property type="match status" value="1"/>
</dbReference>
<protein>
    <recommendedName>
        <fullName evidence="5">Integral membrane protein</fullName>
    </recommendedName>
</protein>
<name>F8A340_CELGA</name>
<dbReference type="eggNOG" id="COG3739">
    <property type="taxonomic scope" value="Bacteria"/>
</dbReference>
<accession>F8A340</accession>
<proteinExistence type="predicted"/>
<evidence type="ECO:0000256" key="1">
    <source>
        <dbReference type="SAM" id="MobiDB-lite"/>
    </source>
</evidence>
<sequence>MLLRRRLLAPLHGVASAAERGFTSVEQRIDAAALHRLARLRTDGHRAAFVELVVFGLKQAWACLFGALMLAAILASRLWYPDDAPLARNDALTLVAIAIQVLMLVTRLETVRELRVVLTFHVVGTVMELFKTDVGSWAYAADGVLRIGAVPLFSGFMYAAVGSYLVRVMRIFDLRFDRYPRRWVTAVLAAAIYANFFTHHWVADARWVLVAAVLVVFGRSVMHFRVLHRVRRMPVVVAFVLVATFIWLAENLATRAGAWLYPAQADGWHPVSVQKLAAWFLLMIISVVLVTWVHPPRAPDAPWHAAASRVPRALLEARGTRDAAVSAVASSGGGDDHGDHGAEQHEQDPPDDERRRPAPAGPGVDRRPSRR</sequence>
<feature type="transmembrane region" description="Helical" evidence="2">
    <location>
        <begin position="182"/>
        <end position="201"/>
    </location>
</feature>
<evidence type="ECO:0000313" key="3">
    <source>
        <dbReference type="EMBL" id="AEI11895.1"/>
    </source>
</evidence>
<feature type="transmembrane region" description="Helical" evidence="2">
    <location>
        <begin position="207"/>
        <end position="226"/>
    </location>
</feature>
<keyword evidence="2" id="KW-1133">Transmembrane helix</keyword>
<organism evidence="3 4">
    <name type="scientific">Cellulomonas gilvus (strain ATCC 13127 / NRRL B-14078)</name>
    <name type="common">Cellvibrio gilvus</name>
    <dbReference type="NCBI Taxonomy" id="593907"/>
    <lineage>
        <taxon>Bacteria</taxon>
        <taxon>Bacillati</taxon>
        <taxon>Actinomycetota</taxon>
        <taxon>Actinomycetes</taxon>
        <taxon>Micrococcales</taxon>
        <taxon>Cellulomonadaceae</taxon>
        <taxon>Cellulomonas</taxon>
    </lineage>
</organism>
<gene>
    <name evidence="3" type="ordered locus">Celgi_1376</name>
</gene>
<feature type="transmembrane region" description="Helical" evidence="2">
    <location>
        <begin position="59"/>
        <end position="79"/>
    </location>
</feature>
<dbReference type="EMBL" id="CP002665">
    <property type="protein sequence ID" value="AEI11895.1"/>
    <property type="molecule type" value="Genomic_DNA"/>
</dbReference>
<keyword evidence="2" id="KW-0472">Membrane</keyword>
<reference evidence="4" key="1">
    <citation type="submission" date="2011-04" db="EMBL/GenBank/DDBJ databases">
        <title>Complete sequence of Cellvibrio gilvus ATCC 13127.</title>
        <authorList>
            <person name="Lucas S."/>
            <person name="Han J."/>
            <person name="Lapidus A."/>
            <person name="Cheng J.-F."/>
            <person name="Goodwin L."/>
            <person name="Pitluck S."/>
            <person name="Peters L."/>
            <person name="Munk A."/>
            <person name="Detter J.C."/>
            <person name="Han C."/>
            <person name="Tapia R."/>
            <person name="Land M."/>
            <person name="Hauser L."/>
            <person name="Kyrpides N."/>
            <person name="Ivanova N."/>
            <person name="Ovchinnikova G."/>
            <person name="Pagani I."/>
            <person name="Mead D."/>
            <person name="Brumm P."/>
            <person name="Woyke T."/>
        </authorList>
    </citation>
    <scope>NUCLEOTIDE SEQUENCE [LARGE SCALE GENOMIC DNA]</scope>
    <source>
        <strain evidence="4">ATCC 13127 / NRRL B-14078</strain>
    </source>
</reference>
<evidence type="ECO:0000256" key="2">
    <source>
        <dbReference type="SAM" id="Phobius"/>
    </source>
</evidence>
<evidence type="ECO:0000313" key="4">
    <source>
        <dbReference type="Proteomes" id="UP000000485"/>
    </source>
</evidence>
<dbReference type="STRING" id="593907.Celgi_1376"/>
<feature type="compositionally biased region" description="Basic and acidic residues" evidence="1">
    <location>
        <begin position="334"/>
        <end position="356"/>
    </location>
</feature>
<dbReference type="Proteomes" id="UP000000485">
    <property type="component" value="Chromosome"/>
</dbReference>
<dbReference type="InterPro" id="IPR008535">
    <property type="entry name" value="DUF817"/>
</dbReference>
<dbReference type="AlphaFoldDB" id="F8A340"/>
<dbReference type="KEGG" id="cga:Celgi_1376"/>
<feature type="transmembrane region" description="Helical" evidence="2">
    <location>
        <begin position="276"/>
        <end position="293"/>
    </location>
</feature>
<dbReference type="RefSeq" id="WP_013883414.1">
    <property type="nucleotide sequence ID" value="NC_015671.1"/>
</dbReference>
<feature type="transmembrane region" description="Helical" evidence="2">
    <location>
        <begin position="137"/>
        <end position="161"/>
    </location>
</feature>
<feature type="transmembrane region" description="Helical" evidence="2">
    <location>
        <begin position="233"/>
        <end position="249"/>
    </location>
</feature>
<feature type="region of interest" description="Disordered" evidence="1">
    <location>
        <begin position="324"/>
        <end position="371"/>
    </location>
</feature>
<keyword evidence="4" id="KW-1185">Reference proteome</keyword>
<dbReference type="HOGENOM" id="CLU_070515_1_0_11"/>